<protein>
    <recommendedName>
        <fullName evidence="4">NmrA-like domain-containing protein</fullName>
    </recommendedName>
</protein>
<dbReference type="InterPro" id="IPR051609">
    <property type="entry name" value="NmrA/Isoflavone_reductase-like"/>
</dbReference>
<dbReference type="SUPFAM" id="SSF51735">
    <property type="entry name" value="NAD(P)-binding Rossmann-fold domains"/>
    <property type="match status" value="1"/>
</dbReference>
<dbReference type="Gene3D" id="3.90.25.10">
    <property type="entry name" value="UDP-galactose 4-epimerase, domain 1"/>
    <property type="match status" value="1"/>
</dbReference>
<gene>
    <name evidence="5" type="ORF">SLS62_007121</name>
</gene>
<name>A0AAN9UNT9_9PEZI</name>
<accession>A0AAN9UNT9</accession>
<comment type="caution">
    <text evidence="5">The sequence shown here is derived from an EMBL/GenBank/DDBJ whole genome shotgun (WGS) entry which is preliminary data.</text>
</comment>
<dbReference type="PANTHER" id="PTHR47706:SF6">
    <property type="entry name" value="NMRA-LIKE FAMILY PROTEIN (AFU_ORTHOLOGUE AFUA_6G00280)"/>
    <property type="match status" value="1"/>
</dbReference>
<evidence type="ECO:0000259" key="4">
    <source>
        <dbReference type="Pfam" id="PF05368"/>
    </source>
</evidence>
<dbReference type="Gene3D" id="3.40.50.720">
    <property type="entry name" value="NAD(P)-binding Rossmann-like Domain"/>
    <property type="match status" value="1"/>
</dbReference>
<dbReference type="PANTHER" id="PTHR47706">
    <property type="entry name" value="NMRA-LIKE FAMILY PROTEIN"/>
    <property type="match status" value="1"/>
</dbReference>
<dbReference type="InterPro" id="IPR008030">
    <property type="entry name" value="NmrA-like"/>
</dbReference>
<proteinExistence type="predicted"/>
<evidence type="ECO:0000256" key="2">
    <source>
        <dbReference type="ARBA" id="ARBA00023002"/>
    </source>
</evidence>
<dbReference type="InterPro" id="IPR036291">
    <property type="entry name" value="NAD(P)-bd_dom_sf"/>
</dbReference>
<dbReference type="AlphaFoldDB" id="A0AAN9UNT9"/>
<dbReference type="Proteomes" id="UP001320420">
    <property type="component" value="Unassembled WGS sequence"/>
</dbReference>
<reference evidence="5 6" key="1">
    <citation type="submission" date="2024-02" db="EMBL/GenBank/DDBJ databases">
        <title>De novo assembly and annotation of 12 fungi associated with fruit tree decline syndrome in Ontario, Canada.</title>
        <authorList>
            <person name="Sulman M."/>
            <person name="Ellouze W."/>
            <person name="Ilyukhin E."/>
        </authorList>
    </citation>
    <scope>NUCLEOTIDE SEQUENCE [LARGE SCALE GENOMIC DNA]</scope>
    <source>
        <strain evidence="5 6">M11/M66-122</strain>
    </source>
</reference>
<dbReference type="CDD" id="cd05259">
    <property type="entry name" value="PCBER_SDR_a"/>
    <property type="match status" value="1"/>
</dbReference>
<keyword evidence="1" id="KW-0521">NADP</keyword>
<evidence type="ECO:0000256" key="3">
    <source>
        <dbReference type="SAM" id="MobiDB-lite"/>
    </source>
</evidence>
<dbReference type="GO" id="GO:0016491">
    <property type="term" value="F:oxidoreductase activity"/>
    <property type="evidence" value="ECO:0007669"/>
    <property type="project" value="UniProtKB-KW"/>
</dbReference>
<dbReference type="EMBL" id="JAKJXP020000056">
    <property type="protein sequence ID" value="KAK7750988.1"/>
    <property type="molecule type" value="Genomic_DNA"/>
</dbReference>
<sequence>MAGAQIQPILVVGAGELGTAVLEALAAHPRRNHHHHSGDAENPATATATAAAAGPQIQRPLSVLLRASTIASTDAAKRAANEHLRADLGVALEPGDVVADPEASLAAVFRRFHTVVVCAGMGLPAGTQLKIARAAVLGARGGVARFVPWQWGIDYDVVGAGSAQDLFDEQLAVRALLRSSDAAATTSWTIVSVGLFMSFLFHPGFGVVDLGARTVRALGSWDTPVTVTAVRDIGRVAAEVVCDPGPSTSGVVYAGGDTVTYGRVAELVEARFPRQEWRREEWTLEVLRRRLEESPADAMVKYQNVFGAGRGVAWDLADTINRRRGLEMTTVEMYLAQMEDLEA</sequence>
<evidence type="ECO:0000256" key="1">
    <source>
        <dbReference type="ARBA" id="ARBA00022857"/>
    </source>
</evidence>
<feature type="domain" description="NmrA-like" evidence="4">
    <location>
        <begin position="77"/>
        <end position="309"/>
    </location>
</feature>
<organism evidence="5 6">
    <name type="scientific">Diatrype stigma</name>
    <dbReference type="NCBI Taxonomy" id="117547"/>
    <lineage>
        <taxon>Eukaryota</taxon>
        <taxon>Fungi</taxon>
        <taxon>Dikarya</taxon>
        <taxon>Ascomycota</taxon>
        <taxon>Pezizomycotina</taxon>
        <taxon>Sordariomycetes</taxon>
        <taxon>Xylariomycetidae</taxon>
        <taxon>Xylariales</taxon>
        <taxon>Diatrypaceae</taxon>
        <taxon>Diatrype</taxon>
    </lineage>
</organism>
<dbReference type="Pfam" id="PF05368">
    <property type="entry name" value="NmrA"/>
    <property type="match status" value="1"/>
</dbReference>
<keyword evidence="6" id="KW-1185">Reference proteome</keyword>
<keyword evidence="2" id="KW-0560">Oxidoreductase</keyword>
<evidence type="ECO:0000313" key="5">
    <source>
        <dbReference type="EMBL" id="KAK7750988.1"/>
    </source>
</evidence>
<evidence type="ECO:0000313" key="6">
    <source>
        <dbReference type="Proteomes" id="UP001320420"/>
    </source>
</evidence>
<feature type="region of interest" description="Disordered" evidence="3">
    <location>
        <begin position="29"/>
        <end position="52"/>
    </location>
</feature>
<dbReference type="InterPro" id="IPR045312">
    <property type="entry name" value="PCBER-like"/>
</dbReference>